<dbReference type="InParanoid" id="A0A059DG60"/>
<dbReference type="Gene3D" id="3.30.70.100">
    <property type="match status" value="1"/>
</dbReference>
<dbReference type="AlphaFoldDB" id="A0A059DG60"/>
<feature type="compositionally biased region" description="Basic and acidic residues" evidence="1">
    <location>
        <begin position="128"/>
        <end position="139"/>
    </location>
</feature>
<dbReference type="SUPFAM" id="SSF55008">
    <property type="entry name" value="HMA, heavy metal-associated domain"/>
    <property type="match status" value="1"/>
</dbReference>
<dbReference type="eggNOG" id="KOG1603">
    <property type="taxonomic scope" value="Eukaryota"/>
</dbReference>
<dbReference type="EMBL" id="KK198753">
    <property type="protein sequence ID" value="KCW89386.1"/>
    <property type="molecule type" value="Genomic_DNA"/>
</dbReference>
<dbReference type="GO" id="GO:0046872">
    <property type="term" value="F:metal ion binding"/>
    <property type="evidence" value="ECO:0007669"/>
    <property type="project" value="InterPro"/>
</dbReference>
<feature type="compositionally biased region" description="Basic residues" evidence="1">
    <location>
        <begin position="140"/>
        <end position="149"/>
    </location>
</feature>
<dbReference type="PANTHER" id="PTHR46413">
    <property type="entry name" value="HEAVY METAL-ASSOCIATED ISOPRENYLATED PLANT PROTEIN 6"/>
    <property type="match status" value="1"/>
</dbReference>
<feature type="domain" description="HMA" evidence="2">
    <location>
        <begin position="203"/>
        <end position="269"/>
    </location>
</feature>
<name>A0A059DG60_EUCGR</name>
<dbReference type="InterPro" id="IPR036163">
    <property type="entry name" value="HMA_dom_sf"/>
</dbReference>
<evidence type="ECO:0000259" key="2">
    <source>
        <dbReference type="PROSITE" id="PS50846"/>
    </source>
</evidence>
<dbReference type="PROSITE" id="PS50846">
    <property type="entry name" value="HMA_2"/>
    <property type="match status" value="1"/>
</dbReference>
<accession>A0A059DG60</accession>
<feature type="region of interest" description="Disordered" evidence="1">
    <location>
        <begin position="123"/>
        <end position="204"/>
    </location>
</feature>
<organism evidence="3">
    <name type="scientific">Eucalyptus grandis</name>
    <name type="common">Flooded gum</name>
    <dbReference type="NCBI Taxonomy" id="71139"/>
    <lineage>
        <taxon>Eukaryota</taxon>
        <taxon>Viridiplantae</taxon>
        <taxon>Streptophyta</taxon>
        <taxon>Embryophyta</taxon>
        <taxon>Tracheophyta</taxon>
        <taxon>Spermatophyta</taxon>
        <taxon>Magnoliopsida</taxon>
        <taxon>eudicotyledons</taxon>
        <taxon>Gunneridae</taxon>
        <taxon>Pentapetalae</taxon>
        <taxon>rosids</taxon>
        <taxon>malvids</taxon>
        <taxon>Myrtales</taxon>
        <taxon>Myrtaceae</taxon>
        <taxon>Myrtoideae</taxon>
        <taxon>Eucalypteae</taxon>
        <taxon>Eucalyptus</taxon>
    </lineage>
</organism>
<dbReference type="CDD" id="cd00371">
    <property type="entry name" value="HMA"/>
    <property type="match status" value="1"/>
</dbReference>
<sequence>MASIYLVLSSSKLACFRFTPRPSFLEANCPSRKLPCERLCEPLSLSLSLPLPPLFALASTFVTSWTSVFLISLKIHLGSDVKFCRLFLLVGLLRSLLHRTAKKMVFNCKGFYFDEENQEALPKSSAGKRAEELPAAEKSKRTRGSRAKRVVPVVNDNTESRQQDSENSELSLPQLEGNYGSDFTEPHQKIENSGNQKTQKEHSSPLHLRVGMHCKCDGCAQNMKKIFKKFKGVGTVKIHRDKELVEVTGIMDTNKLVVYLEEKLRRDVEVMPIQNNEKGANPTQKHGAGVRHITNITDNASRGKEVYPAVRKLEEQNLEKTELTSPQPRRRDRNCNEGTGMVLLKIGTYCLEGCIQQTLETIKRLQGVELVKFNKSKDLVIVADATNVKEHVAYLEKMLKLRVEIVFAPNEDVTGDNKEVEVTKTETLKGPAAAREDGRNKDVKIKREVRKEAKEIRIKQKVEDKVKEAKGHGYVSHVGEADRQTKNQQPCSSDCWTNMFSDENPHSCAIM</sequence>
<reference evidence="3" key="1">
    <citation type="submission" date="2013-07" db="EMBL/GenBank/DDBJ databases">
        <title>The genome of Eucalyptus grandis.</title>
        <authorList>
            <person name="Schmutz J."/>
            <person name="Hayes R."/>
            <person name="Myburg A."/>
            <person name="Tuskan G."/>
            <person name="Grattapaglia D."/>
            <person name="Rokhsar D.S."/>
        </authorList>
    </citation>
    <scope>NUCLEOTIDE SEQUENCE</scope>
    <source>
        <tissue evidence="3">Leaf extractions</tissue>
    </source>
</reference>
<evidence type="ECO:0000256" key="1">
    <source>
        <dbReference type="SAM" id="MobiDB-lite"/>
    </source>
</evidence>
<protein>
    <recommendedName>
        <fullName evidence="2">HMA domain-containing protein</fullName>
    </recommendedName>
</protein>
<dbReference type="InterPro" id="IPR006121">
    <property type="entry name" value="HMA_dom"/>
</dbReference>
<dbReference type="Gramene" id="KCW89386">
    <property type="protein sequence ID" value="KCW89386"/>
    <property type="gene ID" value="EUGRSUZ_A01681"/>
</dbReference>
<proteinExistence type="predicted"/>
<dbReference type="PANTHER" id="PTHR46413:SF1">
    <property type="entry name" value="HEAVY METAL-ASSOCIATED ISOPRENYLATED PLANT PROTEIN 6"/>
    <property type="match status" value="1"/>
</dbReference>
<dbReference type="InterPro" id="IPR044594">
    <property type="entry name" value="HIPP01/3/5/6"/>
</dbReference>
<gene>
    <name evidence="3" type="ORF">EUGRSUZ_A01681</name>
</gene>
<evidence type="ECO:0000313" key="3">
    <source>
        <dbReference type="EMBL" id="KCW89386.1"/>
    </source>
</evidence>